<dbReference type="EMBL" id="NXEJ01000006">
    <property type="protein sequence ID" value="POO51303.1"/>
    <property type="molecule type" value="Genomic_DNA"/>
</dbReference>
<keyword evidence="1" id="KW-1133">Transmembrane helix</keyword>
<accession>A0AAE5RXP8</accession>
<reference evidence="3 4" key="1">
    <citation type="journal article" date="2018" name="Syst. Appl. Microbiol.">
        <title>Agrobacterium rosae sp. nov., isolated from galls on different agricultural crops.</title>
        <authorList>
            <person name="Kuzmanovic N."/>
            <person name="Pulawska J."/>
            <person name="Smalla K."/>
            <person name="Nesme X."/>
        </authorList>
    </citation>
    <scope>NUCLEOTIDE SEQUENCE [LARGE SCALE GENOMIC DNA]</scope>
    <source>
        <strain evidence="3 4">NCPPB 1650</strain>
    </source>
</reference>
<dbReference type="AlphaFoldDB" id="A0AAE5RXP8"/>
<sequence>MKIIWDEPKRLANIDKHGFDFADIGEFDWGNALVEESLVSERSQRRFKAVGYFRDGTAAVIFATLGAEAISIVSFRQASDRERRRLPWPRP</sequence>
<dbReference type="RefSeq" id="WP_103658574.1">
    <property type="nucleotide sequence ID" value="NZ_CP192764.1"/>
</dbReference>
<dbReference type="Proteomes" id="UP000237447">
    <property type="component" value="Unassembled WGS sequence"/>
</dbReference>
<evidence type="ECO:0000256" key="1">
    <source>
        <dbReference type="SAM" id="Phobius"/>
    </source>
</evidence>
<keyword evidence="1" id="KW-0472">Membrane</keyword>
<evidence type="ECO:0000313" key="4">
    <source>
        <dbReference type="Proteomes" id="UP000237447"/>
    </source>
</evidence>
<dbReference type="Gene3D" id="3.10.450.530">
    <property type="entry name" value="Ribonuclease toxin, BrnT, of type II toxin-antitoxin system"/>
    <property type="match status" value="1"/>
</dbReference>
<dbReference type="InterPro" id="IPR007460">
    <property type="entry name" value="BrnT_toxin"/>
</dbReference>
<dbReference type="InterPro" id="IPR038573">
    <property type="entry name" value="BrnT_sf"/>
</dbReference>
<organism evidence="3 4">
    <name type="scientific">Agrobacterium rosae</name>
    <dbReference type="NCBI Taxonomy" id="1972867"/>
    <lineage>
        <taxon>Bacteria</taxon>
        <taxon>Pseudomonadati</taxon>
        <taxon>Pseudomonadota</taxon>
        <taxon>Alphaproteobacteria</taxon>
        <taxon>Hyphomicrobiales</taxon>
        <taxon>Rhizobiaceae</taxon>
        <taxon>Rhizobium/Agrobacterium group</taxon>
        <taxon>Agrobacterium</taxon>
    </lineage>
</organism>
<dbReference type="Pfam" id="PF04365">
    <property type="entry name" value="BrnT_toxin"/>
    <property type="match status" value="1"/>
</dbReference>
<evidence type="ECO:0000313" key="2">
    <source>
        <dbReference type="EMBL" id="MDX8330653.1"/>
    </source>
</evidence>
<dbReference type="EMBL" id="JAVRAD010000006">
    <property type="protein sequence ID" value="MDX8330653.1"/>
    <property type="molecule type" value="Genomic_DNA"/>
</dbReference>
<reference evidence="2 5" key="2">
    <citation type="journal article" date="2023" name="Phytobiomes J">
        <title>Deciphering the key players within the bacterial microbiota associated with aerial crown gall tumors on rhododendron: Insights into the gallobiome.</title>
        <authorList>
            <person name="Kuzmanovic N."/>
            <person name="Nesme J."/>
            <person name="Wolf J."/>
            <person name="Neumann-Schaal M."/>
            <person name="Petersen J."/>
            <person name="Fernandez-Gnecco G."/>
            <person name="Sproeer C."/>
            <person name="Bunk B."/>
            <person name="Overmann J."/>
            <person name="Sorensen S.J."/>
            <person name="Idczak E."/>
            <person name="Smalla K."/>
        </authorList>
    </citation>
    <scope>NUCLEOTIDE SEQUENCE [LARGE SCALE GENOMIC DNA]</scope>
    <source>
        <strain evidence="2">Rho-14.1</strain>
        <strain evidence="5">rho-14.1</strain>
    </source>
</reference>
<gene>
    <name evidence="3" type="ORF">CPJ18_12275</name>
    <name evidence="2" type="ORF">RMS29_15560</name>
</gene>
<protein>
    <submittedName>
        <fullName evidence="2">BrnT family toxin</fullName>
    </submittedName>
</protein>
<evidence type="ECO:0000313" key="5">
    <source>
        <dbReference type="Proteomes" id="UP001277561"/>
    </source>
</evidence>
<proteinExistence type="predicted"/>
<keyword evidence="5" id="KW-1185">Reference proteome</keyword>
<dbReference type="Proteomes" id="UP001277561">
    <property type="component" value="Unassembled WGS sequence"/>
</dbReference>
<evidence type="ECO:0000313" key="3">
    <source>
        <dbReference type="EMBL" id="POO51303.1"/>
    </source>
</evidence>
<name>A0AAE5RXP8_9HYPH</name>
<keyword evidence="1" id="KW-0812">Transmembrane</keyword>
<comment type="caution">
    <text evidence="3">The sequence shown here is derived from an EMBL/GenBank/DDBJ whole genome shotgun (WGS) entry which is preliminary data.</text>
</comment>
<dbReference type="GeneID" id="86880103"/>
<feature type="transmembrane region" description="Helical" evidence="1">
    <location>
        <begin position="56"/>
        <end position="75"/>
    </location>
</feature>